<feature type="transmembrane region" description="Helical" evidence="1">
    <location>
        <begin position="75"/>
        <end position="92"/>
    </location>
</feature>
<reference evidence="2 3" key="1">
    <citation type="submission" date="2020-01" db="EMBL/GenBank/DDBJ databases">
        <title>Bacteria diversity of Porities sp.</title>
        <authorList>
            <person name="Wang G."/>
        </authorList>
    </citation>
    <scope>NUCLEOTIDE SEQUENCE [LARGE SCALE GENOMIC DNA]</scope>
    <source>
        <strain evidence="2 3">R33</strain>
    </source>
</reference>
<evidence type="ECO:0000256" key="1">
    <source>
        <dbReference type="SAM" id="Phobius"/>
    </source>
</evidence>
<dbReference type="EMBL" id="WXYO01000001">
    <property type="protein sequence ID" value="NAS10631.1"/>
    <property type="molecule type" value="Genomic_DNA"/>
</dbReference>
<keyword evidence="3" id="KW-1185">Reference proteome</keyword>
<gene>
    <name evidence="2" type="ORF">GTQ38_01365</name>
</gene>
<proteinExistence type="predicted"/>
<feature type="transmembrane region" description="Helical" evidence="1">
    <location>
        <begin position="98"/>
        <end position="119"/>
    </location>
</feature>
<dbReference type="InterPro" id="IPR004891">
    <property type="entry name" value="Mercury-R_MerC"/>
</dbReference>
<keyword evidence="1" id="KW-0812">Transmembrane</keyword>
<feature type="transmembrane region" description="Helical" evidence="1">
    <location>
        <begin position="12"/>
        <end position="34"/>
    </location>
</feature>
<sequence length="138" mass="15931">MKVVNLTSKSDFIGVMASSLCFVHCIATPLLFVAQAGSAVAGEVHPWWWGTLDLTFLLISFFAVYWSARKTSKKWVRYAFWGLWGALALIIINEKLELWRLAEEVIYLPTIGLIFLHFYNRRYCQCEDEHCCADHITH</sequence>
<protein>
    <submittedName>
        <fullName evidence="2">MerC family mercury resistance protein</fullName>
    </submittedName>
</protein>
<dbReference type="GO" id="GO:0015097">
    <property type="term" value="F:mercury ion transmembrane transporter activity"/>
    <property type="evidence" value="ECO:0007669"/>
    <property type="project" value="InterPro"/>
</dbReference>
<name>A0A6L9E7L5_9FLAO</name>
<organism evidence="2 3">
    <name type="scientific">Poritiphilus flavus</name>
    <dbReference type="NCBI Taxonomy" id="2697053"/>
    <lineage>
        <taxon>Bacteria</taxon>
        <taxon>Pseudomonadati</taxon>
        <taxon>Bacteroidota</taxon>
        <taxon>Flavobacteriia</taxon>
        <taxon>Flavobacteriales</taxon>
        <taxon>Flavobacteriaceae</taxon>
        <taxon>Poritiphilus</taxon>
    </lineage>
</organism>
<comment type="caution">
    <text evidence="2">The sequence shown here is derived from an EMBL/GenBank/DDBJ whole genome shotgun (WGS) entry which is preliminary data.</text>
</comment>
<keyword evidence="1" id="KW-0472">Membrane</keyword>
<dbReference type="Pfam" id="PF03203">
    <property type="entry name" value="MerC"/>
    <property type="match status" value="1"/>
</dbReference>
<accession>A0A6L9E7L5</accession>
<dbReference type="AlphaFoldDB" id="A0A6L9E7L5"/>
<evidence type="ECO:0000313" key="3">
    <source>
        <dbReference type="Proteomes" id="UP000475249"/>
    </source>
</evidence>
<dbReference type="GO" id="GO:0016020">
    <property type="term" value="C:membrane"/>
    <property type="evidence" value="ECO:0007669"/>
    <property type="project" value="InterPro"/>
</dbReference>
<keyword evidence="1" id="KW-1133">Transmembrane helix</keyword>
<feature type="transmembrane region" description="Helical" evidence="1">
    <location>
        <begin position="46"/>
        <end position="68"/>
    </location>
</feature>
<evidence type="ECO:0000313" key="2">
    <source>
        <dbReference type="EMBL" id="NAS10631.1"/>
    </source>
</evidence>
<dbReference type="Proteomes" id="UP000475249">
    <property type="component" value="Unassembled WGS sequence"/>
</dbReference>